<gene>
    <name evidence="1" type="ORF">AQPW35_53550</name>
</gene>
<protein>
    <submittedName>
        <fullName evidence="1">Uncharacterized protein</fullName>
    </submittedName>
</protein>
<sequence length="444" mass="46508">MSPSPHADLRQRPGAVRRLRGGRLDLLLTPDRLTLRWQGPWPGRQAVQWQQPVAGPDPAQATAAADAGLLHQRLLAALAAALRAAPRPITGSQVHLQLDHGLAPLGVLRGDLHQLTRPALAAAAQRWFSRQLEAPASTLQTCVVPQADGRHLLAATIDGTLLDHLRALLAAAGLRLASARPALVPALVAAEVRRQGLLARRDGLHLQLACRQHGAWTRLGEDDLDHADDLEARVQAFAARCDVPRPWADAAVAAAGSADRAPVVPVRRGRQAFSASQLDFCGAPLLSAPAAGLLAGGVLSLALVAGLFGSGALAPPALPVAAPAPARPPAAATWPPAVQAGLQQVQAELRTPWLTALAPLAAVEPRGVQLLAVEPDPVRGRLRIEAWAPDALAMVAWMQRAEAVHAAGQLLLDGWQPGRDAQGVRFALQIRWSEPAAASVGAAP</sequence>
<dbReference type="AlphaFoldDB" id="A0A480AXU1"/>
<dbReference type="RefSeq" id="WP_137735977.1">
    <property type="nucleotide sequence ID" value="NZ_BJCL01000031.1"/>
</dbReference>
<proteinExistence type="predicted"/>
<reference evidence="2" key="1">
    <citation type="submission" date="2019-03" db="EMBL/GenBank/DDBJ databases">
        <title>Aquabacterium pictum sp.nov., the first bacteriochlorophyll a-containing freshwater bacterium in the genus Aquabacterium of the class Betaproteobacteria.</title>
        <authorList>
            <person name="Hirose S."/>
            <person name="Tank M."/>
            <person name="Hara E."/>
            <person name="Tamaki H."/>
            <person name="Takaichi S."/>
            <person name="Haruta S."/>
            <person name="Hanada S."/>
        </authorList>
    </citation>
    <scope>NUCLEOTIDE SEQUENCE [LARGE SCALE GENOMIC DNA]</scope>
    <source>
        <strain evidence="2">W35</strain>
    </source>
</reference>
<dbReference type="Proteomes" id="UP000301751">
    <property type="component" value="Unassembled WGS sequence"/>
</dbReference>
<keyword evidence="2" id="KW-1185">Reference proteome</keyword>
<accession>A0A480AXU1</accession>
<dbReference type="EMBL" id="BJCL01000031">
    <property type="protein sequence ID" value="GCL66274.1"/>
    <property type="molecule type" value="Genomic_DNA"/>
</dbReference>
<evidence type="ECO:0000313" key="1">
    <source>
        <dbReference type="EMBL" id="GCL66274.1"/>
    </source>
</evidence>
<name>A0A480AXU1_9BURK</name>
<comment type="caution">
    <text evidence="1">The sequence shown here is derived from an EMBL/GenBank/DDBJ whole genome shotgun (WGS) entry which is preliminary data.</text>
</comment>
<evidence type="ECO:0000313" key="2">
    <source>
        <dbReference type="Proteomes" id="UP000301751"/>
    </source>
</evidence>
<organism evidence="1 2">
    <name type="scientific">Pseudaquabacterium pictum</name>
    <dbReference type="NCBI Taxonomy" id="2315236"/>
    <lineage>
        <taxon>Bacteria</taxon>
        <taxon>Pseudomonadati</taxon>
        <taxon>Pseudomonadota</taxon>
        <taxon>Betaproteobacteria</taxon>
        <taxon>Burkholderiales</taxon>
        <taxon>Sphaerotilaceae</taxon>
        <taxon>Pseudaquabacterium</taxon>
    </lineage>
</organism>